<dbReference type="InterPro" id="IPR025202">
    <property type="entry name" value="PLD-like_dom"/>
</dbReference>
<protein>
    <recommendedName>
        <fullName evidence="3">phospholipase D</fullName>
        <ecNumber evidence="3">3.1.4.4</ecNumber>
    </recommendedName>
</protein>
<dbReference type="Proteomes" id="UP000651271">
    <property type="component" value="Unassembled WGS sequence"/>
</dbReference>
<reference evidence="10 11" key="1">
    <citation type="submission" date="2020-08" db="EMBL/GenBank/DDBJ databases">
        <title>Sphingobacterium sp. DN04309 isolated from aquaculture water.</title>
        <authorList>
            <person name="Zhang M."/>
        </authorList>
    </citation>
    <scope>NUCLEOTIDE SEQUENCE [LARGE SCALE GENOMIC DNA]</scope>
    <source>
        <strain evidence="10 11">DN04309</strain>
    </source>
</reference>
<dbReference type="RefSeq" id="WP_190301980.1">
    <property type="nucleotide sequence ID" value="NZ_JACOIJ010000011.1"/>
</dbReference>
<dbReference type="PANTHER" id="PTHR43856:SF1">
    <property type="entry name" value="MITOCHONDRIAL CARDIOLIPIN HYDROLASE"/>
    <property type="match status" value="1"/>
</dbReference>
<feature type="transmembrane region" description="Helical" evidence="8">
    <location>
        <begin position="410"/>
        <end position="430"/>
    </location>
</feature>
<dbReference type="EC" id="3.1.4.4" evidence="3"/>
<comment type="caution">
    <text evidence="10">The sequence shown here is derived from an EMBL/GenBank/DDBJ whole genome shotgun (WGS) entry which is preliminary data.</text>
</comment>
<organism evidence="10 11">
    <name type="scientific">Sphingobacterium litopenaei</name>
    <dbReference type="NCBI Taxonomy" id="2763500"/>
    <lineage>
        <taxon>Bacteria</taxon>
        <taxon>Pseudomonadati</taxon>
        <taxon>Bacteroidota</taxon>
        <taxon>Sphingobacteriia</taxon>
        <taxon>Sphingobacteriales</taxon>
        <taxon>Sphingobacteriaceae</taxon>
        <taxon>Sphingobacterium</taxon>
    </lineage>
</organism>
<feature type="transmembrane region" description="Helical" evidence="8">
    <location>
        <begin position="347"/>
        <end position="371"/>
    </location>
</feature>
<dbReference type="PANTHER" id="PTHR43856">
    <property type="entry name" value="CARDIOLIPIN HYDROLASE"/>
    <property type="match status" value="1"/>
</dbReference>
<evidence type="ECO:0000256" key="5">
    <source>
        <dbReference type="ARBA" id="ARBA00022963"/>
    </source>
</evidence>
<keyword evidence="8" id="KW-0472">Membrane</keyword>
<keyword evidence="7" id="KW-0175">Coiled coil</keyword>
<feature type="coiled-coil region" evidence="7">
    <location>
        <begin position="272"/>
        <end position="306"/>
    </location>
</feature>
<keyword evidence="4" id="KW-0378">Hydrolase</keyword>
<evidence type="ECO:0000256" key="8">
    <source>
        <dbReference type="SAM" id="Phobius"/>
    </source>
</evidence>
<sequence length="694" mass="80008">MNYQHLVQDSLSDNKEIIERIKKELLEAQREILVAMAWFTDDDLFKILLNKADQGLEISIIIAEHADNEKLDFDLLNTKPNGEVIKIKNVGYGMMHQKFCIIDKEVVINGSYNWSKNAKNNHENVIVTNFSKTVEEFLNTFHDMKDRAIQVLSGVPINQIQVNNNYVQSQRDTKPMEKLSFQEQSLIEFKQVLDNIIATEVGSLDKGLISQSAYNRAKENNGDHQVLPQAMDSLYSNFINEIEVVAEKKTRLKNRIDEQLKLSVGNIEIKTENEINTKKENYQLEDKNLKENILNTEKEIEKAQSTIESNLKTQVPFFQAQIEKIRQKINEQRIEFVKPPIDWVKSVILCVLLFLLISYIFVFYSSVAYIFMFSNEEAIAEALRGGNVITPEVFNPHAITNIWKKGTGGILFLMLFVSIPLGLGMYEYLAKSSDEEINKSDNSRTNILSKLFNKFGGLLFILVVDAFIAYKVAININKVENLKHSRELTEVTFVDMLGTSNFWLVFILGTLGLFLFSKVFNKLIASVNKRNQTHQEAITKQIIVNLESDIEKYENDIKNIYANNDELKASLLVLNADLSSLKQRLQILPIQHTDEINDLRQLLNSFNEKIINFSNIYKSQIDNDKLPISKSEMENRCNIFMEGWSKYLYEFYAVQLAEIKTKDAIQEIENWLKSMHWQVDSSLDLKLDSLTVNN</sequence>
<keyword evidence="6" id="KW-0443">Lipid metabolism</keyword>
<proteinExistence type="inferred from homology"/>
<evidence type="ECO:0000259" key="9">
    <source>
        <dbReference type="PROSITE" id="PS50035"/>
    </source>
</evidence>
<evidence type="ECO:0000256" key="1">
    <source>
        <dbReference type="ARBA" id="ARBA00000798"/>
    </source>
</evidence>
<dbReference type="Pfam" id="PF13091">
    <property type="entry name" value="PLDc_2"/>
    <property type="match status" value="1"/>
</dbReference>
<comment type="catalytic activity">
    <reaction evidence="1">
        <text>a 1,2-diacyl-sn-glycero-3-phosphocholine + H2O = a 1,2-diacyl-sn-glycero-3-phosphate + choline + H(+)</text>
        <dbReference type="Rhea" id="RHEA:14445"/>
        <dbReference type="ChEBI" id="CHEBI:15354"/>
        <dbReference type="ChEBI" id="CHEBI:15377"/>
        <dbReference type="ChEBI" id="CHEBI:15378"/>
        <dbReference type="ChEBI" id="CHEBI:57643"/>
        <dbReference type="ChEBI" id="CHEBI:58608"/>
        <dbReference type="EC" id="3.1.4.4"/>
    </reaction>
</comment>
<dbReference type="EMBL" id="JACOIJ010000011">
    <property type="protein sequence ID" value="MBD1429457.1"/>
    <property type="molecule type" value="Genomic_DNA"/>
</dbReference>
<evidence type="ECO:0000256" key="4">
    <source>
        <dbReference type="ARBA" id="ARBA00022801"/>
    </source>
</evidence>
<evidence type="ECO:0000256" key="3">
    <source>
        <dbReference type="ARBA" id="ARBA00012027"/>
    </source>
</evidence>
<comment type="similarity">
    <text evidence="2">Belongs to the phospholipase D family.</text>
</comment>
<gene>
    <name evidence="10" type="ORF">H8B04_07735</name>
</gene>
<name>A0ABR7YDS8_9SPHI</name>
<keyword evidence="8" id="KW-0812">Transmembrane</keyword>
<evidence type="ECO:0000313" key="10">
    <source>
        <dbReference type="EMBL" id="MBD1429457.1"/>
    </source>
</evidence>
<dbReference type="Gene3D" id="3.30.870.10">
    <property type="entry name" value="Endonuclease Chain A"/>
    <property type="match status" value="1"/>
</dbReference>
<keyword evidence="11" id="KW-1185">Reference proteome</keyword>
<dbReference type="PROSITE" id="PS50035">
    <property type="entry name" value="PLD"/>
    <property type="match status" value="1"/>
</dbReference>
<keyword evidence="5" id="KW-0442">Lipid degradation</keyword>
<evidence type="ECO:0000313" key="11">
    <source>
        <dbReference type="Proteomes" id="UP000651271"/>
    </source>
</evidence>
<feature type="coiled-coil region" evidence="7">
    <location>
        <begin position="543"/>
        <end position="584"/>
    </location>
</feature>
<evidence type="ECO:0000256" key="6">
    <source>
        <dbReference type="ARBA" id="ARBA00023098"/>
    </source>
</evidence>
<accession>A0ABR7YDS8</accession>
<dbReference type="SUPFAM" id="SSF56024">
    <property type="entry name" value="Phospholipase D/nuclease"/>
    <property type="match status" value="1"/>
</dbReference>
<dbReference type="SMART" id="SM00155">
    <property type="entry name" value="PLDc"/>
    <property type="match status" value="1"/>
</dbReference>
<feature type="domain" description="PLD phosphodiesterase" evidence="9">
    <location>
        <begin position="91"/>
        <end position="118"/>
    </location>
</feature>
<keyword evidence="8" id="KW-1133">Transmembrane helix</keyword>
<evidence type="ECO:0000256" key="7">
    <source>
        <dbReference type="SAM" id="Coils"/>
    </source>
</evidence>
<feature type="transmembrane region" description="Helical" evidence="8">
    <location>
        <begin position="451"/>
        <end position="470"/>
    </location>
</feature>
<dbReference type="InterPro" id="IPR051406">
    <property type="entry name" value="PLD_domain"/>
</dbReference>
<evidence type="ECO:0000256" key="2">
    <source>
        <dbReference type="ARBA" id="ARBA00008664"/>
    </source>
</evidence>
<feature type="transmembrane region" description="Helical" evidence="8">
    <location>
        <begin position="502"/>
        <end position="520"/>
    </location>
</feature>
<dbReference type="InterPro" id="IPR001736">
    <property type="entry name" value="PLipase_D/transphosphatidylase"/>
</dbReference>